<dbReference type="InterPro" id="IPR036291">
    <property type="entry name" value="NAD(P)-bd_dom_sf"/>
</dbReference>
<evidence type="ECO:0000256" key="3">
    <source>
        <dbReference type="RuleBase" id="RU364000"/>
    </source>
</evidence>
<dbReference type="EMBL" id="JBHUIP010000013">
    <property type="protein sequence ID" value="MFD2264418.1"/>
    <property type="molecule type" value="Genomic_DNA"/>
</dbReference>
<dbReference type="InterPro" id="IPR020843">
    <property type="entry name" value="ER"/>
</dbReference>
<protein>
    <recommendedName>
        <fullName evidence="3">Zinc-type alcohol dehydrogenase-like protein</fullName>
    </recommendedName>
</protein>
<dbReference type="SMART" id="SM00829">
    <property type="entry name" value="PKS_ER"/>
    <property type="match status" value="1"/>
</dbReference>
<dbReference type="Gene3D" id="3.40.50.720">
    <property type="entry name" value="NAD(P)-binding Rossmann-like Domain"/>
    <property type="match status" value="1"/>
</dbReference>
<dbReference type="Pfam" id="PF08240">
    <property type="entry name" value="ADH_N"/>
    <property type="match status" value="1"/>
</dbReference>
<gene>
    <name evidence="5" type="ORF">ACFSM5_16055</name>
</gene>
<comment type="caution">
    <text evidence="5">The sequence shown here is derived from an EMBL/GenBank/DDBJ whole genome shotgun (WGS) entry which is preliminary data.</text>
</comment>
<feature type="domain" description="Enoyl reductase (ER)" evidence="4">
    <location>
        <begin position="10"/>
        <end position="331"/>
    </location>
</feature>
<evidence type="ECO:0000259" key="4">
    <source>
        <dbReference type="SMART" id="SM00829"/>
    </source>
</evidence>
<dbReference type="PANTHER" id="PTHR44154:SF1">
    <property type="entry name" value="QUINONE OXIDOREDUCTASE"/>
    <property type="match status" value="1"/>
</dbReference>
<keyword evidence="3" id="KW-0862">Zinc</keyword>
<evidence type="ECO:0000256" key="2">
    <source>
        <dbReference type="ARBA" id="ARBA00022857"/>
    </source>
</evidence>
<dbReference type="Gene3D" id="3.90.180.10">
    <property type="entry name" value="Medium-chain alcohol dehydrogenases, catalytic domain"/>
    <property type="match status" value="1"/>
</dbReference>
<accession>A0ABW5DTF8</accession>
<keyword evidence="3" id="KW-0479">Metal-binding</keyword>
<dbReference type="InterPro" id="IPR013149">
    <property type="entry name" value="ADH-like_C"/>
</dbReference>
<sequence length="335" mass="35778">MKAIGFRNAGPVDTLIDLDLPAPQPGPRDLVVKVEAVSVNPVDVKVRAGSQPAEGQSRILGFDAAGTVQAVGSEVTLFQPGDQVFYAGQIDRPGSNSELHLVDERIVGRKPASLSFAEAAALPLTAITAWELLFDRLAVPYGVKTQMGTLLILNGAGGVGSILIQLARKLTGLTIIATASRPETEAWVKQMGAHHVINHHKPLPEELKRIGIPQVDYVASLTGTDKQLPVLPEIIAPQGKLALIDDPESLNIRPFKMKSITVAWELKFTRPMFKTADMIEQHRLLNEVADLVDAGVLRTTLTADLGKITAGNLQRAHKIVESGSAIGKSVLGGGF</sequence>
<name>A0ABW5DTF8_9PROT</name>
<keyword evidence="3" id="KW-0560">Oxidoreductase</keyword>
<dbReference type="InterPro" id="IPR014182">
    <property type="entry name" value="ADH_Zn_typ-1"/>
</dbReference>
<dbReference type="NCBIfam" id="TIGR02817">
    <property type="entry name" value="adh_fam_1"/>
    <property type="match status" value="1"/>
</dbReference>
<dbReference type="RefSeq" id="WP_379877499.1">
    <property type="nucleotide sequence ID" value="NZ_JBHUIP010000013.1"/>
</dbReference>
<dbReference type="CDD" id="cd08252">
    <property type="entry name" value="AL_MDR"/>
    <property type="match status" value="1"/>
</dbReference>
<dbReference type="Proteomes" id="UP001597295">
    <property type="component" value="Unassembled WGS sequence"/>
</dbReference>
<keyword evidence="2" id="KW-0521">NADP</keyword>
<keyword evidence="6" id="KW-1185">Reference proteome</keyword>
<reference evidence="6" key="1">
    <citation type="journal article" date="2019" name="Int. J. Syst. Evol. Microbiol.">
        <title>The Global Catalogue of Microorganisms (GCM) 10K type strain sequencing project: providing services to taxonomists for standard genome sequencing and annotation.</title>
        <authorList>
            <consortium name="The Broad Institute Genomics Platform"/>
            <consortium name="The Broad Institute Genome Sequencing Center for Infectious Disease"/>
            <person name="Wu L."/>
            <person name="Ma J."/>
        </authorList>
    </citation>
    <scope>NUCLEOTIDE SEQUENCE [LARGE SCALE GENOMIC DNA]</scope>
    <source>
        <strain evidence="6">CGMCC 1.19062</strain>
    </source>
</reference>
<dbReference type="InterPro" id="IPR011032">
    <property type="entry name" value="GroES-like_sf"/>
</dbReference>
<dbReference type="PANTHER" id="PTHR44154">
    <property type="entry name" value="QUINONE OXIDOREDUCTASE"/>
    <property type="match status" value="1"/>
</dbReference>
<evidence type="ECO:0000313" key="6">
    <source>
        <dbReference type="Proteomes" id="UP001597295"/>
    </source>
</evidence>
<organism evidence="5 6">
    <name type="scientific">Lacibacterium aquatile</name>
    <dbReference type="NCBI Taxonomy" id="1168082"/>
    <lineage>
        <taxon>Bacteria</taxon>
        <taxon>Pseudomonadati</taxon>
        <taxon>Pseudomonadota</taxon>
        <taxon>Alphaproteobacteria</taxon>
        <taxon>Rhodospirillales</taxon>
        <taxon>Rhodospirillaceae</taxon>
    </lineage>
</organism>
<dbReference type="SUPFAM" id="SSF51735">
    <property type="entry name" value="NAD(P)-binding Rossmann-fold domains"/>
    <property type="match status" value="1"/>
</dbReference>
<evidence type="ECO:0000256" key="1">
    <source>
        <dbReference type="ARBA" id="ARBA00010371"/>
    </source>
</evidence>
<proteinExistence type="inferred from homology"/>
<dbReference type="SUPFAM" id="SSF50129">
    <property type="entry name" value="GroES-like"/>
    <property type="match status" value="1"/>
</dbReference>
<comment type="similarity">
    <text evidence="1 3">Belongs to the zinc-containing alcohol dehydrogenase family. Quinone oxidoreductase subfamily.</text>
</comment>
<dbReference type="InterPro" id="IPR051603">
    <property type="entry name" value="Zinc-ADH_QOR/CCCR"/>
</dbReference>
<evidence type="ECO:0000313" key="5">
    <source>
        <dbReference type="EMBL" id="MFD2264418.1"/>
    </source>
</evidence>
<dbReference type="InterPro" id="IPR013154">
    <property type="entry name" value="ADH-like_N"/>
</dbReference>
<dbReference type="Pfam" id="PF00107">
    <property type="entry name" value="ADH_zinc_N"/>
    <property type="match status" value="1"/>
</dbReference>